<reference evidence="6 7" key="1">
    <citation type="submission" date="2020-10" db="EMBL/GenBank/DDBJ databases">
        <title>Complete genome sequence of Paludibaculum fermentans P105T, a facultatively anaerobic acidobacterium capable of dissimilatory Fe(III) reduction.</title>
        <authorList>
            <person name="Dedysh S.N."/>
            <person name="Beletsky A.V."/>
            <person name="Kulichevskaya I.S."/>
            <person name="Mardanov A.V."/>
            <person name="Ravin N.V."/>
        </authorList>
    </citation>
    <scope>NUCLEOTIDE SEQUENCE [LARGE SCALE GENOMIC DNA]</scope>
    <source>
        <strain evidence="6 7">P105</strain>
    </source>
</reference>
<dbReference type="Proteomes" id="UP000593892">
    <property type="component" value="Chromosome"/>
</dbReference>
<proteinExistence type="inferred from homology"/>
<sequence length="713" mass="77391">MVSRSGELVTREELRQEIWNDNTNVDFELGVNRCIRRIRATLLDDADSPRYIETVPRVGYRFIAPVRCIPEPQSDASLPAPKQAGHEPDTAVAEAGEADLAARPAPDAGEPRSEQGEQPRSSPLPQARSRVMLWSAVALIFVAAGYGSYRWWRGQEVELSANYTVLPFTSDAGIAAGPSFSPDGREIAYCWNGTHQDNFDIYLRETGSQRVRRLTSSPEADYSPAWSPDGRSIAFCRGSGHENSAIWLISLANGAERKLAELQWDAAPGSRYLTWSPDSKRIVYAGSATDERVNGLFELDVATSSIQRLTSAQRGATDLHPAFAPDGRRVAFARDIGSGVSRIWILPMKQDGGADGDPVMLELPGFESATSSRPVWTPDSRYLVFSSNRMGQAALWLVQPSHGAKPRSLAALGAGNIDAAISSRGQLALVRQHLDVDIYQLDVDLLRRGLSSAPKPVLNSTQMESNPQVSPDGSKIAMESNRGGFREIWTANTDSTNLTQVTNLMNPISGSPAWSPDGRRIAFDSRVGGVPGIYVVSAQGGTADALTTAETAGVVPTWSPDGAWIYYSSGRSGRSEVWRIASTGGAAKQVSQNGGFSPVIAHNRLVYAANQARVTTLRELNLNTNEETNLATEVMRRDYCPSGDGVYYIGPSASGRYPLKFLASNLKPAQSIFEFTAQPAEGMSLSPDGHVLYYGQSEKSGSDLLLVQDFWKN</sequence>
<dbReference type="Pfam" id="PF00486">
    <property type="entry name" value="Trans_reg_C"/>
    <property type="match status" value="1"/>
</dbReference>
<evidence type="ECO:0000256" key="3">
    <source>
        <dbReference type="PROSITE-ProRule" id="PRU01091"/>
    </source>
</evidence>
<evidence type="ECO:0000256" key="1">
    <source>
        <dbReference type="ARBA" id="ARBA00009820"/>
    </source>
</evidence>
<accession>A0A7S7NLI8</accession>
<dbReference type="GO" id="GO:0003677">
    <property type="term" value="F:DNA binding"/>
    <property type="evidence" value="ECO:0007669"/>
    <property type="project" value="UniProtKB-UniRule"/>
</dbReference>
<feature type="region of interest" description="Disordered" evidence="4">
    <location>
        <begin position="102"/>
        <end position="125"/>
    </location>
</feature>
<dbReference type="InterPro" id="IPR011042">
    <property type="entry name" value="6-blade_b-propeller_TolB-like"/>
</dbReference>
<dbReference type="SUPFAM" id="SSF82171">
    <property type="entry name" value="DPP6 N-terminal domain-like"/>
    <property type="match status" value="1"/>
</dbReference>
<evidence type="ECO:0000259" key="5">
    <source>
        <dbReference type="PROSITE" id="PS51755"/>
    </source>
</evidence>
<keyword evidence="2 3" id="KW-0238">DNA-binding</keyword>
<dbReference type="PANTHER" id="PTHR36842">
    <property type="entry name" value="PROTEIN TOLB HOMOLOG"/>
    <property type="match status" value="1"/>
</dbReference>
<dbReference type="Gene3D" id="2.120.10.30">
    <property type="entry name" value="TolB, C-terminal domain"/>
    <property type="match status" value="3"/>
</dbReference>
<dbReference type="InterPro" id="IPR016032">
    <property type="entry name" value="Sig_transdc_resp-reg_C-effctor"/>
</dbReference>
<evidence type="ECO:0000256" key="4">
    <source>
        <dbReference type="SAM" id="MobiDB-lite"/>
    </source>
</evidence>
<dbReference type="Pfam" id="PF07676">
    <property type="entry name" value="PD40"/>
    <property type="match status" value="7"/>
</dbReference>
<dbReference type="SMART" id="SM00862">
    <property type="entry name" value="Trans_reg_C"/>
    <property type="match status" value="1"/>
</dbReference>
<organism evidence="6 7">
    <name type="scientific">Paludibaculum fermentans</name>
    <dbReference type="NCBI Taxonomy" id="1473598"/>
    <lineage>
        <taxon>Bacteria</taxon>
        <taxon>Pseudomonadati</taxon>
        <taxon>Acidobacteriota</taxon>
        <taxon>Terriglobia</taxon>
        <taxon>Bryobacterales</taxon>
        <taxon>Bryobacteraceae</taxon>
        <taxon>Paludibaculum</taxon>
    </lineage>
</organism>
<evidence type="ECO:0000313" key="7">
    <source>
        <dbReference type="Proteomes" id="UP000593892"/>
    </source>
</evidence>
<evidence type="ECO:0000256" key="2">
    <source>
        <dbReference type="ARBA" id="ARBA00023125"/>
    </source>
</evidence>
<dbReference type="InterPro" id="IPR011659">
    <property type="entry name" value="WD40"/>
</dbReference>
<feature type="region of interest" description="Disordered" evidence="4">
    <location>
        <begin position="73"/>
        <end position="92"/>
    </location>
</feature>
<dbReference type="AlphaFoldDB" id="A0A7S7NLI8"/>
<protein>
    <submittedName>
        <fullName evidence="6">PD40 domain-containing protein</fullName>
    </submittedName>
</protein>
<dbReference type="SUPFAM" id="SSF46894">
    <property type="entry name" value="C-terminal effector domain of the bipartite response regulators"/>
    <property type="match status" value="1"/>
</dbReference>
<comment type="similarity">
    <text evidence="1">Belongs to the TolB family.</text>
</comment>
<dbReference type="PROSITE" id="PS51755">
    <property type="entry name" value="OMPR_PHOB"/>
    <property type="match status" value="1"/>
</dbReference>
<feature type="DNA-binding region" description="OmpR/PhoB-type" evidence="3">
    <location>
        <begin position="1"/>
        <end position="64"/>
    </location>
</feature>
<dbReference type="PANTHER" id="PTHR36842:SF1">
    <property type="entry name" value="PROTEIN TOLB"/>
    <property type="match status" value="1"/>
</dbReference>
<dbReference type="KEGG" id="pfer:IRI77_23975"/>
<dbReference type="GO" id="GO:0006355">
    <property type="term" value="P:regulation of DNA-templated transcription"/>
    <property type="evidence" value="ECO:0007669"/>
    <property type="project" value="InterPro"/>
</dbReference>
<feature type="domain" description="OmpR/PhoB-type" evidence="5">
    <location>
        <begin position="1"/>
        <end position="64"/>
    </location>
</feature>
<keyword evidence="7" id="KW-1185">Reference proteome</keyword>
<evidence type="ECO:0000313" key="6">
    <source>
        <dbReference type="EMBL" id="QOY85861.1"/>
    </source>
</evidence>
<gene>
    <name evidence="6" type="ORF">IRI77_23975</name>
</gene>
<dbReference type="SUPFAM" id="SSF63829">
    <property type="entry name" value="Calcium-dependent phosphotriesterase"/>
    <property type="match status" value="1"/>
</dbReference>
<name>A0A7S7NLI8_PALFE</name>
<dbReference type="CDD" id="cd00383">
    <property type="entry name" value="trans_reg_C"/>
    <property type="match status" value="1"/>
</dbReference>
<dbReference type="InterPro" id="IPR036388">
    <property type="entry name" value="WH-like_DNA-bd_sf"/>
</dbReference>
<dbReference type="Gene3D" id="1.10.10.10">
    <property type="entry name" value="Winged helix-like DNA-binding domain superfamily/Winged helix DNA-binding domain"/>
    <property type="match status" value="1"/>
</dbReference>
<dbReference type="EMBL" id="CP063849">
    <property type="protein sequence ID" value="QOY85861.1"/>
    <property type="molecule type" value="Genomic_DNA"/>
</dbReference>
<dbReference type="GO" id="GO:0000160">
    <property type="term" value="P:phosphorelay signal transduction system"/>
    <property type="evidence" value="ECO:0007669"/>
    <property type="project" value="InterPro"/>
</dbReference>
<dbReference type="InterPro" id="IPR001867">
    <property type="entry name" value="OmpR/PhoB-type_DNA-bd"/>
</dbReference>